<evidence type="ECO:0000313" key="3">
    <source>
        <dbReference type="Proteomes" id="UP000000763"/>
    </source>
</evidence>
<reference evidence="2 3" key="1">
    <citation type="journal article" date="2005" name="Nature">
        <title>The map-based sequence of the rice genome.</title>
        <authorList>
            <consortium name="International rice genome sequencing project (IRGSP)"/>
            <person name="Matsumoto T."/>
            <person name="Wu J."/>
            <person name="Kanamori H."/>
            <person name="Katayose Y."/>
            <person name="Fujisawa M."/>
            <person name="Namiki N."/>
            <person name="Mizuno H."/>
            <person name="Yamamoto K."/>
            <person name="Antonio B.A."/>
            <person name="Baba T."/>
            <person name="Sakata K."/>
            <person name="Nagamura Y."/>
            <person name="Aoki H."/>
            <person name="Arikawa K."/>
            <person name="Arita K."/>
            <person name="Bito T."/>
            <person name="Chiden Y."/>
            <person name="Fujitsuka N."/>
            <person name="Fukunaka R."/>
            <person name="Hamada M."/>
            <person name="Harada C."/>
            <person name="Hayashi A."/>
            <person name="Hijishita S."/>
            <person name="Honda M."/>
            <person name="Hosokawa S."/>
            <person name="Ichikawa Y."/>
            <person name="Idonuma A."/>
            <person name="Iijima M."/>
            <person name="Ikeda M."/>
            <person name="Ikeno M."/>
            <person name="Ito K."/>
            <person name="Ito S."/>
            <person name="Ito T."/>
            <person name="Ito Y."/>
            <person name="Ito Y."/>
            <person name="Iwabuchi A."/>
            <person name="Kamiya K."/>
            <person name="Karasawa W."/>
            <person name="Kurita K."/>
            <person name="Katagiri S."/>
            <person name="Kikuta A."/>
            <person name="Kobayashi H."/>
            <person name="Kobayashi N."/>
            <person name="Machita K."/>
            <person name="Maehara T."/>
            <person name="Masukawa M."/>
            <person name="Mizubayashi T."/>
            <person name="Mukai Y."/>
            <person name="Nagasaki H."/>
            <person name="Nagata Y."/>
            <person name="Naito S."/>
            <person name="Nakashima M."/>
            <person name="Nakama Y."/>
            <person name="Nakamichi Y."/>
            <person name="Nakamura M."/>
            <person name="Meguro A."/>
            <person name="Negishi M."/>
            <person name="Ohta I."/>
            <person name="Ohta T."/>
            <person name="Okamoto M."/>
            <person name="Ono N."/>
            <person name="Saji S."/>
            <person name="Sakaguchi M."/>
            <person name="Sakai K."/>
            <person name="Shibata M."/>
            <person name="Shimokawa T."/>
            <person name="Song J."/>
            <person name="Takazaki Y."/>
            <person name="Terasawa K."/>
            <person name="Tsugane M."/>
            <person name="Tsuji K."/>
            <person name="Ueda S."/>
            <person name="Waki K."/>
            <person name="Yamagata H."/>
            <person name="Yamamoto M."/>
            <person name="Yamamoto S."/>
            <person name="Yamane H."/>
            <person name="Yoshiki S."/>
            <person name="Yoshihara R."/>
            <person name="Yukawa K."/>
            <person name="Zhong H."/>
            <person name="Yano M."/>
            <person name="Yuan Q."/>
            <person name="Ouyang S."/>
            <person name="Liu J."/>
            <person name="Jones K.M."/>
            <person name="Gansberger K."/>
            <person name="Moffat K."/>
            <person name="Hill J."/>
            <person name="Bera J."/>
            <person name="Fadrosh D."/>
            <person name="Jin S."/>
            <person name="Johri S."/>
            <person name="Kim M."/>
            <person name="Overton L."/>
            <person name="Reardon M."/>
            <person name="Tsitrin T."/>
            <person name="Vuong H."/>
            <person name="Weaver B."/>
            <person name="Ciecko A."/>
            <person name="Tallon L."/>
            <person name="Jackson J."/>
            <person name="Pai G."/>
            <person name="Aken S.V."/>
            <person name="Utterback T."/>
            <person name="Reidmuller S."/>
            <person name="Feldblyum T."/>
            <person name="Hsiao J."/>
            <person name="Zismann V."/>
            <person name="Iobst S."/>
            <person name="de Vazeille A.R."/>
            <person name="Buell C.R."/>
            <person name="Ying K."/>
            <person name="Li Y."/>
            <person name="Lu T."/>
            <person name="Huang Y."/>
            <person name="Zhao Q."/>
            <person name="Feng Q."/>
            <person name="Zhang L."/>
            <person name="Zhu J."/>
            <person name="Weng Q."/>
            <person name="Mu J."/>
            <person name="Lu Y."/>
            <person name="Fan D."/>
            <person name="Liu Y."/>
            <person name="Guan J."/>
            <person name="Zhang Y."/>
            <person name="Yu S."/>
            <person name="Liu X."/>
            <person name="Zhang Y."/>
            <person name="Hong G."/>
            <person name="Han B."/>
            <person name="Choisne N."/>
            <person name="Demange N."/>
            <person name="Orjeda G."/>
            <person name="Samain S."/>
            <person name="Cattolico L."/>
            <person name="Pelletier E."/>
            <person name="Couloux A."/>
            <person name="Segurens B."/>
            <person name="Wincker P."/>
            <person name="D'Hont A."/>
            <person name="Scarpelli C."/>
            <person name="Weissenbach J."/>
            <person name="Salanoubat M."/>
            <person name="Quetier F."/>
            <person name="Yu Y."/>
            <person name="Kim H.R."/>
            <person name="Rambo T."/>
            <person name="Currie J."/>
            <person name="Collura K."/>
            <person name="Luo M."/>
            <person name="Yang T."/>
            <person name="Ammiraju J.S.S."/>
            <person name="Engler F."/>
            <person name="Soderlund C."/>
            <person name="Wing R.A."/>
            <person name="Palmer L.E."/>
            <person name="de la Bastide M."/>
            <person name="Spiegel L."/>
            <person name="Nascimento L."/>
            <person name="Zutavern T."/>
            <person name="O'Shaughnessy A."/>
            <person name="Dike S."/>
            <person name="Dedhia N."/>
            <person name="Preston R."/>
            <person name="Balija V."/>
            <person name="McCombie W.R."/>
            <person name="Chow T."/>
            <person name="Chen H."/>
            <person name="Chung M."/>
            <person name="Chen C."/>
            <person name="Shaw J."/>
            <person name="Wu H."/>
            <person name="Hsiao K."/>
            <person name="Chao Y."/>
            <person name="Chu M."/>
            <person name="Cheng C."/>
            <person name="Hour A."/>
            <person name="Lee P."/>
            <person name="Lin S."/>
            <person name="Lin Y."/>
            <person name="Liou J."/>
            <person name="Liu S."/>
            <person name="Hsing Y."/>
            <person name="Raghuvanshi S."/>
            <person name="Mohanty A."/>
            <person name="Bharti A.K."/>
            <person name="Gaur A."/>
            <person name="Gupta V."/>
            <person name="Kumar D."/>
            <person name="Ravi V."/>
            <person name="Vij S."/>
            <person name="Kapur A."/>
            <person name="Khurana P."/>
            <person name="Khurana P."/>
            <person name="Khurana J.P."/>
            <person name="Tyagi A.K."/>
            <person name="Gaikwad K."/>
            <person name="Singh A."/>
            <person name="Dalal V."/>
            <person name="Srivastava S."/>
            <person name="Dixit A."/>
            <person name="Pal A.K."/>
            <person name="Ghazi I.A."/>
            <person name="Yadav M."/>
            <person name="Pandit A."/>
            <person name="Bhargava A."/>
            <person name="Sureshbabu K."/>
            <person name="Batra K."/>
            <person name="Sharma T.R."/>
            <person name="Mohapatra T."/>
            <person name="Singh N.K."/>
            <person name="Messing J."/>
            <person name="Nelson A.B."/>
            <person name="Fuks G."/>
            <person name="Kavchok S."/>
            <person name="Keizer G."/>
            <person name="Linton E."/>
            <person name="Llaca V."/>
            <person name="Song R."/>
            <person name="Tanyolac B."/>
            <person name="Young S."/>
            <person name="Ho-Il K."/>
            <person name="Hahn J.H."/>
            <person name="Sangsakoo G."/>
            <person name="Vanavichit A."/>
            <person name="de Mattos Luiz.A.T."/>
            <person name="Zimmer P.D."/>
            <person name="Malone G."/>
            <person name="Dellagostin O."/>
            <person name="de Oliveira A.C."/>
            <person name="Bevan M."/>
            <person name="Bancroft I."/>
            <person name="Minx P."/>
            <person name="Cordum H."/>
            <person name="Wilson R."/>
            <person name="Cheng Z."/>
            <person name="Jin W."/>
            <person name="Jiang J."/>
            <person name="Leong S.A."/>
            <person name="Iwama H."/>
            <person name="Gojobori T."/>
            <person name="Itoh T."/>
            <person name="Niimura Y."/>
            <person name="Fujii Y."/>
            <person name="Habara T."/>
            <person name="Sakai H."/>
            <person name="Sato Y."/>
            <person name="Wilson G."/>
            <person name="Kumar K."/>
            <person name="McCouch S."/>
            <person name="Juretic N."/>
            <person name="Hoen D."/>
            <person name="Wright S."/>
            <person name="Bruskiewich R."/>
            <person name="Bureau T."/>
            <person name="Miyao A."/>
            <person name="Hirochika H."/>
            <person name="Nishikawa T."/>
            <person name="Kadowaki K."/>
            <person name="Sugiura M."/>
            <person name="Burr B."/>
            <person name="Sasaki T."/>
        </authorList>
    </citation>
    <scope>NUCLEOTIDE SEQUENCE [LARGE SCALE GENOMIC DNA]</scope>
    <source>
        <strain evidence="3">cv. Nipponbare</strain>
    </source>
</reference>
<organism evidence="2 3">
    <name type="scientific">Oryza sativa subsp. japonica</name>
    <name type="common">Rice</name>
    <dbReference type="NCBI Taxonomy" id="39947"/>
    <lineage>
        <taxon>Eukaryota</taxon>
        <taxon>Viridiplantae</taxon>
        <taxon>Streptophyta</taxon>
        <taxon>Embryophyta</taxon>
        <taxon>Tracheophyta</taxon>
        <taxon>Spermatophyta</taxon>
        <taxon>Magnoliopsida</taxon>
        <taxon>Liliopsida</taxon>
        <taxon>Poales</taxon>
        <taxon>Poaceae</taxon>
        <taxon>BOP clade</taxon>
        <taxon>Oryzoideae</taxon>
        <taxon>Oryzeae</taxon>
        <taxon>Oryzinae</taxon>
        <taxon>Oryza</taxon>
        <taxon>Oryza sativa</taxon>
    </lineage>
</organism>
<feature type="transmembrane region" description="Helical" evidence="1">
    <location>
        <begin position="61"/>
        <end position="78"/>
    </location>
</feature>
<accession>A0A0P0VWM8</accession>
<name>A0A0P0VWM8_ORYSJ</name>
<dbReference type="EMBL" id="AP008209">
    <property type="protein sequence ID" value="BAH92122.1"/>
    <property type="molecule type" value="Genomic_DNA"/>
</dbReference>
<protein>
    <submittedName>
        <fullName evidence="2">Os03g0311401 protein</fullName>
    </submittedName>
</protein>
<dbReference type="AlphaFoldDB" id="A0A0P0VWM8"/>
<feature type="transmembrane region" description="Helical" evidence="1">
    <location>
        <begin position="21"/>
        <end position="41"/>
    </location>
</feature>
<dbReference type="Gramene" id="Os03t0311401-01">
    <property type="protein sequence ID" value="Os03t0311401-01"/>
    <property type="gene ID" value="Os03g0311401"/>
</dbReference>
<dbReference type="KEGG" id="dosa:Os03g0311401"/>
<dbReference type="Proteomes" id="UP000000763">
    <property type="component" value="Chromosome 3"/>
</dbReference>
<reference evidence="3" key="2">
    <citation type="journal article" date="2008" name="Nucleic Acids Res.">
        <title>The rice annotation project database (RAP-DB): 2008 update.</title>
        <authorList>
            <consortium name="The rice annotation project (RAP)"/>
        </authorList>
    </citation>
    <scope>GENOME REANNOTATION</scope>
    <source>
        <strain evidence="3">cv. Nipponbare</strain>
    </source>
</reference>
<keyword evidence="1" id="KW-1133">Transmembrane helix</keyword>
<keyword evidence="1" id="KW-0472">Membrane</keyword>
<evidence type="ECO:0000256" key="1">
    <source>
        <dbReference type="SAM" id="Phobius"/>
    </source>
</evidence>
<gene>
    <name evidence="2" type="ordered locus">Os03g0311401</name>
</gene>
<sequence>MKGRTLTESRKQRIFCCSDNTINLCLNSLFIYFLFFKRIAISQISVSYKKFHNSSLHRPSTFSHFSLFTHIRVTGWCIQHRIYIRRRMNDYQTNMHHIRGSHLLLDF</sequence>
<dbReference type="OMA" id="FTHIRVT"/>
<evidence type="ECO:0000313" key="2">
    <source>
        <dbReference type="EMBL" id="BAH92122.1"/>
    </source>
</evidence>
<proteinExistence type="predicted"/>
<keyword evidence="1" id="KW-0812">Transmembrane</keyword>